<keyword evidence="9" id="KW-1185">Reference proteome</keyword>
<dbReference type="Pfam" id="PF13401">
    <property type="entry name" value="AAA_22"/>
    <property type="match status" value="1"/>
</dbReference>
<organism evidence="8 9">
    <name type="scientific">Coccomyxa subellipsoidea</name>
    <dbReference type="NCBI Taxonomy" id="248742"/>
    <lineage>
        <taxon>Eukaryota</taxon>
        <taxon>Viridiplantae</taxon>
        <taxon>Chlorophyta</taxon>
        <taxon>core chlorophytes</taxon>
        <taxon>Trebouxiophyceae</taxon>
        <taxon>Trebouxiophyceae incertae sedis</taxon>
        <taxon>Coccomyxaceae</taxon>
        <taxon>Coccomyxa</taxon>
    </lineage>
</organism>
<dbReference type="SMART" id="SM00382">
    <property type="entry name" value="AAA"/>
    <property type="match status" value="1"/>
</dbReference>
<protein>
    <recommendedName>
        <fullName evidence="3">Origin recognition complex subunit 4</fullName>
    </recommendedName>
</protein>
<reference evidence="8 9" key="1">
    <citation type="journal article" date="2024" name="Nat. Commun.">
        <title>Phylogenomics reveals the evolutionary origins of lichenization in chlorophyte algae.</title>
        <authorList>
            <person name="Puginier C."/>
            <person name="Libourel C."/>
            <person name="Otte J."/>
            <person name="Skaloud P."/>
            <person name="Haon M."/>
            <person name="Grisel S."/>
            <person name="Petersen M."/>
            <person name="Berrin J.G."/>
            <person name="Delaux P.M."/>
            <person name="Dal Grande F."/>
            <person name="Keller J."/>
        </authorList>
    </citation>
    <scope>NUCLEOTIDE SEQUENCE [LARGE SCALE GENOMIC DNA]</scope>
    <source>
        <strain evidence="8 9">SAG 216-7</strain>
    </source>
</reference>
<name>A0ABR2YW63_9CHLO</name>
<dbReference type="PANTHER" id="PTHR12087:SF0">
    <property type="entry name" value="ORIGIN RECOGNITION COMPLEX SUBUNIT 4"/>
    <property type="match status" value="1"/>
</dbReference>
<dbReference type="Pfam" id="PF14629">
    <property type="entry name" value="ORC4_C"/>
    <property type="match status" value="1"/>
</dbReference>
<dbReference type="InterPro" id="IPR003593">
    <property type="entry name" value="AAA+_ATPase"/>
</dbReference>
<evidence type="ECO:0000256" key="6">
    <source>
        <dbReference type="ARBA" id="ARBA00023242"/>
    </source>
</evidence>
<dbReference type="Proteomes" id="UP001491310">
    <property type="component" value="Unassembled WGS sequence"/>
</dbReference>
<dbReference type="Gene3D" id="3.40.50.300">
    <property type="entry name" value="P-loop containing nucleotide triphosphate hydrolases"/>
    <property type="match status" value="1"/>
</dbReference>
<dbReference type="SUPFAM" id="SSF52540">
    <property type="entry name" value="P-loop containing nucleoside triphosphate hydrolases"/>
    <property type="match status" value="1"/>
</dbReference>
<comment type="caution">
    <text evidence="8">The sequence shown here is derived from an EMBL/GenBank/DDBJ whole genome shotgun (WGS) entry which is preliminary data.</text>
</comment>
<evidence type="ECO:0000313" key="9">
    <source>
        <dbReference type="Proteomes" id="UP001491310"/>
    </source>
</evidence>
<feature type="domain" description="AAA+ ATPase" evidence="7">
    <location>
        <begin position="45"/>
        <end position="208"/>
    </location>
</feature>
<evidence type="ECO:0000313" key="8">
    <source>
        <dbReference type="EMBL" id="KAK9916102.1"/>
    </source>
</evidence>
<comment type="similarity">
    <text evidence="2">Belongs to the ORC4 family.</text>
</comment>
<keyword evidence="4" id="KW-0235">DNA replication</keyword>
<dbReference type="EMBL" id="JALJOT010000004">
    <property type="protein sequence ID" value="KAK9916102.1"/>
    <property type="molecule type" value="Genomic_DNA"/>
</dbReference>
<dbReference type="InterPro" id="IPR016527">
    <property type="entry name" value="ORC4"/>
</dbReference>
<dbReference type="InterPro" id="IPR049945">
    <property type="entry name" value="AAA_22"/>
</dbReference>
<evidence type="ECO:0000256" key="2">
    <source>
        <dbReference type="ARBA" id="ARBA00005334"/>
    </source>
</evidence>
<accession>A0ABR2YW63</accession>
<keyword evidence="6" id="KW-0539">Nucleus</keyword>
<comment type="subcellular location">
    <subcellularLocation>
        <location evidence="1">Nucleus</location>
    </subcellularLocation>
</comment>
<sequence>MQAQRLLRQRLLDPQGAGMALRPELKAARAKLFKQLSTTVERPGANTSYLIIGARGTGKSLVAERTVAELDAKYNTNPDSPVVGVVRLNGLVHSADRVALREIARQLCAAFRVSFSRAASLGNNLDFLRDMLKELRKGHKSVVFVLDEFDLFAKPVKQTVLYNLLDALQASNIQAAVVGLSARFDVMEIMEKRVKSRFSHRRDIVLELDAAGFDHPGSGVPSLLAAMLALPEEEQGASPDAPCTTFAKAWNSSVRAALQDATLLAELRLLCDKGLGTPADLAQIALAAVMRAGREPGPLQLPCLTAAVAAAQHRSQVDATASLGILELFVLVAALRLHRRGYERVNFELLWAEYAKTAGMHHADVYSKPAAARAFQRLLDASLLFFTDARSERRSGLWEFSGVVARVEEPEVAQALQQRGQCPPLLKNWLAKDIVHVGSYANE</sequence>
<evidence type="ECO:0000256" key="3">
    <source>
        <dbReference type="ARBA" id="ARBA00019083"/>
    </source>
</evidence>
<evidence type="ECO:0000259" key="7">
    <source>
        <dbReference type="SMART" id="SM00382"/>
    </source>
</evidence>
<dbReference type="PANTHER" id="PTHR12087">
    <property type="entry name" value="ORIGIN RECOGNITION COMPLEX SUBUNIT 4"/>
    <property type="match status" value="1"/>
</dbReference>
<gene>
    <name evidence="8" type="ORF">WJX75_008581</name>
</gene>
<dbReference type="InterPro" id="IPR032705">
    <property type="entry name" value="ORC4_C"/>
</dbReference>
<evidence type="ECO:0000256" key="4">
    <source>
        <dbReference type="ARBA" id="ARBA00022705"/>
    </source>
</evidence>
<evidence type="ECO:0000256" key="1">
    <source>
        <dbReference type="ARBA" id="ARBA00004123"/>
    </source>
</evidence>
<dbReference type="InterPro" id="IPR027417">
    <property type="entry name" value="P-loop_NTPase"/>
</dbReference>
<evidence type="ECO:0000256" key="5">
    <source>
        <dbReference type="ARBA" id="ARBA00023125"/>
    </source>
</evidence>
<keyword evidence="5" id="KW-0238">DNA-binding</keyword>
<proteinExistence type="inferred from homology"/>